<name>A0ACB9MQQ2_9MYRT</name>
<comment type="caution">
    <text evidence="1">The sequence shown here is derived from an EMBL/GenBank/DDBJ whole genome shotgun (WGS) entry which is preliminary data.</text>
</comment>
<evidence type="ECO:0000313" key="1">
    <source>
        <dbReference type="EMBL" id="KAI4324560.1"/>
    </source>
</evidence>
<reference evidence="2" key="1">
    <citation type="journal article" date="2023" name="Front. Plant Sci.">
        <title>Chromosomal-level genome assembly of Melastoma candidum provides insights into trichome evolution.</title>
        <authorList>
            <person name="Zhong Y."/>
            <person name="Wu W."/>
            <person name="Sun C."/>
            <person name="Zou P."/>
            <person name="Liu Y."/>
            <person name="Dai S."/>
            <person name="Zhou R."/>
        </authorList>
    </citation>
    <scope>NUCLEOTIDE SEQUENCE [LARGE SCALE GENOMIC DNA]</scope>
</reference>
<accession>A0ACB9MQQ2</accession>
<gene>
    <name evidence="1" type="ORF">MLD38_030039</name>
</gene>
<sequence>MEPDDCSVPVVAGGEIFERKVLEALKLCEGRNEAPLSTAVGISRLLSDEVEFPSAELGEAMVSHLSADFGRPFVWKVLHHAIACRLVSSLHVLCLLAPRVVPRRWSHPEAYRLFLDLVSRYALVFERDAPESAKDRIVRSVGAKLHLCQSYGVHVPKLGHLLVLFFFEITLTVVDCCVNDWGLSAVSGDRSSSVFGSSGPDKMDMEKKGSNLDDRGSQQVLMRKANSLVAIELLEELTKSRKALILLRLIHLNMPEKFNGLMQRILFLKSSDIIPEDIMGSKIVLSRLSVNFQKIFVPGCQISSRNFFGRLNSGRSMVAPSCSYSGSVISSCWAPFDIYMENIMDGRQLPTTSTIDKLSETIIALKVLNQASWKEAFLALWVSALRLVQRERNPIEGPIPHLHSRLCILLCIIPLTIANIFKVEKSPGQTYHDISTSPPKDPVDRIDSRTDSSLQNELINSLQDLDQFSGLLCPPELVIGAANDAAFKAAVLISKSQNTNNSMDGGYCVVVAVKSGGNLRHLIVEACIARNLIDKRVYFWPGYLPASVVTISDASAKQTSPWSSFMEGGPLTPSLVNSLILTPATSYEEVEKVYNFTLNGKSDEKSAAAKILCGASLREGWYIQEHVVNFVVKLLSPPIPLSDTGSEAPVIDYMPVVSVVLFGASSIDTVHVLSLHGVVPEVAAALLPLCETLGSLDPSSVSKTSDEFSIYMVFSAAFLFLLRLWKFYKPPIEVGGIGCDLPLEYLLLLHNSRVKTGLNGSTTQNKVNPNLSEVDSGLDKGLLIDHYPNLRAWYCQNINFVAGSLSGHCNDHHVYQVGDKILDMMYRKMAKTSSLSGDSSLSNSGVDVSPASTMEEAYERPLLPAWDVLEALPFVVEAILTACAYGRISSRDLITGLMDLVDYLPATLATIITYFSAEVTRGVWKPVPMNGMDWPSPSQVLESVESEVRETVAAAGVNVPCCPFDDTPTLPLPMAALVSLTITFKLEKRTEYIHTVAGPAMEDCASACPRSSMPIIGSLWAQKVPRWHDFIIVCCSRSMFRKDKEAITQLLRCCFTSFLGKHGFTNCSMMNPSGINKLLGNSISKMGKLPCIAPGFLYLRSCRTIEDKLYLVDVVMGLVLEYAQKSASRCGITTFTRLKSSRTSLSLVIAVAKEAALLGSCLLNAAGGLLLIQVLYTETIPTWLLSRKEEANRELNTLGRVVEGCAMAYLVVYSVSLSCGVRDQAAFWSFNRRARMNESHMHFLASMLERNLLVGCDPVTWKAYLTCLVSLAATFTPGWISEVSEETLKKLASGLQGWDELDLALSLLERGGVAAMGAVAELLSLIR</sequence>
<protein>
    <submittedName>
        <fullName evidence="1">Uncharacterized protein</fullName>
    </submittedName>
</protein>
<keyword evidence="2" id="KW-1185">Reference proteome</keyword>
<organism evidence="1 2">
    <name type="scientific">Melastoma candidum</name>
    <dbReference type="NCBI Taxonomy" id="119954"/>
    <lineage>
        <taxon>Eukaryota</taxon>
        <taxon>Viridiplantae</taxon>
        <taxon>Streptophyta</taxon>
        <taxon>Embryophyta</taxon>
        <taxon>Tracheophyta</taxon>
        <taxon>Spermatophyta</taxon>
        <taxon>Magnoliopsida</taxon>
        <taxon>eudicotyledons</taxon>
        <taxon>Gunneridae</taxon>
        <taxon>Pentapetalae</taxon>
        <taxon>rosids</taxon>
        <taxon>malvids</taxon>
        <taxon>Myrtales</taxon>
        <taxon>Melastomataceae</taxon>
        <taxon>Melastomatoideae</taxon>
        <taxon>Melastomateae</taxon>
        <taxon>Melastoma</taxon>
    </lineage>
</organism>
<evidence type="ECO:0000313" key="2">
    <source>
        <dbReference type="Proteomes" id="UP001057402"/>
    </source>
</evidence>
<dbReference type="EMBL" id="CM042888">
    <property type="protein sequence ID" value="KAI4324560.1"/>
    <property type="molecule type" value="Genomic_DNA"/>
</dbReference>
<proteinExistence type="predicted"/>
<dbReference type="Proteomes" id="UP001057402">
    <property type="component" value="Chromosome 9"/>
</dbReference>